<evidence type="ECO:0000256" key="4">
    <source>
        <dbReference type="ARBA" id="ARBA00023136"/>
    </source>
</evidence>
<dbReference type="PANTHER" id="PTHR30518:SF2">
    <property type="entry name" value="ENDOLYTIC MUREIN TRANSGLYCOSYLASE"/>
    <property type="match status" value="1"/>
</dbReference>
<dbReference type="GO" id="GO:0005886">
    <property type="term" value="C:plasma membrane"/>
    <property type="evidence" value="ECO:0007669"/>
    <property type="project" value="UniProtKB-SubCell"/>
</dbReference>
<dbReference type="GO" id="GO:0008932">
    <property type="term" value="F:lytic endotransglycosylase activity"/>
    <property type="evidence" value="ECO:0007669"/>
    <property type="project" value="UniProtKB-UniRule"/>
</dbReference>
<keyword evidence="2 7" id="KW-0812">Transmembrane</keyword>
<dbReference type="Proteomes" id="UP000485367">
    <property type="component" value="Unassembled WGS sequence"/>
</dbReference>
<reference evidence="8" key="1">
    <citation type="submission" date="2017-02" db="EMBL/GenBank/DDBJ databases">
        <title>Delving into the versatile metabolic prowess of the omnipresent phylum Bacteroidetes.</title>
        <authorList>
            <person name="Nobu M.K."/>
            <person name="Mei R."/>
            <person name="Narihiro T."/>
            <person name="Kuroda K."/>
            <person name="Liu W.-T."/>
        </authorList>
    </citation>
    <scope>NUCLEOTIDE SEQUENCE</scope>
    <source>
        <strain evidence="8">ADurb.Bin280</strain>
    </source>
</reference>
<evidence type="ECO:0000256" key="7">
    <source>
        <dbReference type="HAMAP-Rule" id="MF_02065"/>
    </source>
</evidence>
<dbReference type="GO" id="GO:0009252">
    <property type="term" value="P:peptidoglycan biosynthetic process"/>
    <property type="evidence" value="ECO:0007669"/>
    <property type="project" value="UniProtKB-UniRule"/>
</dbReference>
<evidence type="ECO:0000256" key="6">
    <source>
        <dbReference type="ARBA" id="ARBA00023316"/>
    </source>
</evidence>
<dbReference type="AlphaFoldDB" id="A0A1V5SEZ4"/>
<evidence type="ECO:0000256" key="1">
    <source>
        <dbReference type="ARBA" id="ARBA00022475"/>
    </source>
</evidence>
<dbReference type="PANTHER" id="PTHR30518">
    <property type="entry name" value="ENDOLYTIC MUREIN TRANSGLYCOSYLASE"/>
    <property type="match status" value="1"/>
</dbReference>
<keyword evidence="3 7" id="KW-1133">Transmembrane helix</keyword>
<dbReference type="GO" id="GO:0071555">
    <property type="term" value="P:cell wall organization"/>
    <property type="evidence" value="ECO:0007669"/>
    <property type="project" value="UniProtKB-KW"/>
</dbReference>
<dbReference type="NCBIfam" id="TIGR00247">
    <property type="entry name" value="endolytic transglycosylase MltG"/>
    <property type="match status" value="1"/>
</dbReference>
<comment type="subcellular location">
    <subcellularLocation>
        <location evidence="7">Cell membrane</location>
        <topology evidence="7">Single-pass membrane protein</topology>
    </subcellularLocation>
</comment>
<feature type="transmembrane region" description="Helical" evidence="7">
    <location>
        <begin position="37"/>
        <end position="58"/>
    </location>
</feature>
<dbReference type="EMBL" id="MWBO01000028">
    <property type="protein sequence ID" value="OQA52592.1"/>
    <property type="molecule type" value="Genomic_DNA"/>
</dbReference>
<dbReference type="Gene3D" id="3.30.1490.480">
    <property type="entry name" value="Endolytic murein transglycosylase"/>
    <property type="match status" value="1"/>
</dbReference>
<dbReference type="InterPro" id="IPR003770">
    <property type="entry name" value="MLTG-like"/>
</dbReference>
<dbReference type="EC" id="4.2.2.29" evidence="7"/>
<organism evidence="8">
    <name type="scientific">candidate division WS2 bacterium ADurb.Bin280</name>
    <dbReference type="NCBI Taxonomy" id="1852829"/>
    <lineage>
        <taxon>Bacteria</taxon>
        <taxon>candidate division WS2</taxon>
    </lineage>
</organism>
<evidence type="ECO:0000256" key="3">
    <source>
        <dbReference type="ARBA" id="ARBA00022989"/>
    </source>
</evidence>
<keyword evidence="5 7" id="KW-0456">Lyase</keyword>
<evidence type="ECO:0000313" key="8">
    <source>
        <dbReference type="EMBL" id="OQA52592.1"/>
    </source>
</evidence>
<accession>A0A1V5SEZ4</accession>
<feature type="site" description="Important for catalytic activity" evidence="7">
    <location>
        <position position="225"/>
    </location>
</feature>
<evidence type="ECO:0000256" key="2">
    <source>
        <dbReference type="ARBA" id="ARBA00022692"/>
    </source>
</evidence>
<dbReference type="HAMAP" id="MF_02065">
    <property type="entry name" value="MltG"/>
    <property type="match status" value="1"/>
</dbReference>
<keyword evidence="1 7" id="KW-1003">Cell membrane</keyword>
<keyword evidence="4 7" id="KW-0472">Membrane</keyword>
<evidence type="ECO:0000256" key="5">
    <source>
        <dbReference type="ARBA" id="ARBA00023239"/>
    </source>
</evidence>
<protein>
    <recommendedName>
        <fullName evidence="7">Endolytic murein transglycosylase</fullName>
        <ecNumber evidence="7">4.2.2.29</ecNumber>
    </recommendedName>
    <alternativeName>
        <fullName evidence="7">Peptidoglycan lytic transglycosylase</fullName>
    </alternativeName>
    <alternativeName>
        <fullName evidence="7">Peptidoglycan polymerization terminase</fullName>
    </alternativeName>
</protein>
<comment type="caution">
    <text evidence="8">The sequence shown here is derived from an EMBL/GenBank/DDBJ whole genome shotgun (WGS) entry which is preliminary data.</text>
</comment>
<keyword evidence="6 7" id="KW-0961">Cell wall biogenesis/degradation</keyword>
<gene>
    <name evidence="7" type="primary">mltG</name>
    <name evidence="8" type="ORF">BWY43_00463</name>
</gene>
<comment type="catalytic activity">
    <reaction evidence="7">
        <text>a peptidoglycan chain = a peptidoglycan chain with N-acetyl-1,6-anhydromuramyl-[peptide] at the reducing end + a peptidoglycan chain with N-acetylglucosamine at the non-reducing end.</text>
        <dbReference type="EC" id="4.2.2.29"/>
    </reaction>
</comment>
<dbReference type="CDD" id="cd08010">
    <property type="entry name" value="MltG_like"/>
    <property type="match status" value="1"/>
</dbReference>
<name>A0A1V5SEZ4_9BACT</name>
<dbReference type="Pfam" id="PF02618">
    <property type="entry name" value="YceG"/>
    <property type="match status" value="1"/>
</dbReference>
<proteinExistence type="inferred from homology"/>
<comment type="similarity">
    <text evidence="7">Belongs to the transglycosylase MltG family.</text>
</comment>
<sequence length="354" mass="40866">MKNLQVNDYKKEKRPARNLQIRLPSLRPVQKGGVYKILLSFLLLLVLLVLIVFAWVNFAKRPIEENASEFAYFEVEEGYGALKVGDELEQEGLIRSKWAFYFLSRSDSRSIKAGHYKLSRAMTLDEILEKIKNANTDAYSVTIPEGFRSLQIAKVLNRLQGLDVMDFVESATGKEGTLFPDTYLFPRGYEPSKIVREMQENFEKRISGLTVSDDDLIVASIVEREAKNDDERRKISAVYKNRIRENMLMQADPTIRYALDSKKFLEKKNVDFDFWTPITRNDINSLNSEFNTYKQKGLPPAPICNPGLKSIEATVKPEENFDYYYFFHDENGQIHFSKTYSEHLKAISQFGVST</sequence>
<comment type="function">
    <text evidence="7">Functions as a peptidoglycan terminase that cleaves nascent peptidoglycan strands endolytically to terminate their elongation.</text>
</comment>